<accession>A0A381TM48</accession>
<name>A0A381TM48_9ZZZZ</name>
<keyword evidence="1" id="KW-0472">Membrane</keyword>
<protein>
    <submittedName>
        <fullName evidence="2">Uncharacterized protein</fullName>
    </submittedName>
</protein>
<keyword evidence="1" id="KW-0812">Transmembrane</keyword>
<reference evidence="2" key="1">
    <citation type="submission" date="2018-05" db="EMBL/GenBank/DDBJ databases">
        <authorList>
            <person name="Lanie J.A."/>
            <person name="Ng W.-L."/>
            <person name="Kazmierczak K.M."/>
            <person name="Andrzejewski T.M."/>
            <person name="Davidsen T.M."/>
            <person name="Wayne K.J."/>
            <person name="Tettelin H."/>
            <person name="Glass J.I."/>
            <person name="Rusch D."/>
            <person name="Podicherti R."/>
            <person name="Tsui H.-C.T."/>
            <person name="Winkler M.E."/>
        </authorList>
    </citation>
    <scope>NUCLEOTIDE SEQUENCE</scope>
</reference>
<keyword evidence="1" id="KW-1133">Transmembrane helix</keyword>
<sequence length="142" mass="14980">MSFGLVLGALALFGSRSAPGILQPVTTRARRRTGPVPALAPALAAARWRPALMHAILGRPLPPSGSTETAVERGWGVFARLGIGLQPPRRVLTGKQARIRWWHRIFSLALLLAIVVLVGLALASLTAVLIVAGGFLLEQAIG</sequence>
<evidence type="ECO:0000313" key="2">
    <source>
        <dbReference type="EMBL" id="SVA17166.1"/>
    </source>
</evidence>
<feature type="transmembrane region" description="Helical" evidence="1">
    <location>
        <begin position="105"/>
        <end position="137"/>
    </location>
</feature>
<dbReference type="EMBL" id="UINC01004831">
    <property type="protein sequence ID" value="SVA17166.1"/>
    <property type="molecule type" value="Genomic_DNA"/>
</dbReference>
<gene>
    <name evidence="2" type="ORF">METZ01_LOCUS70020</name>
</gene>
<organism evidence="2">
    <name type="scientific">marine metagenome</name>
    <dbReference type="NCBI Taxonomy" id="408172"/>
    <lineage>
        <taxon>unclassified sequences</taxon>
        <taxon>metagenomes</taxon>
        <taxon>ecological metagenomes</taxon>
    </lineage>
</organism>
<proteinExistence type="predicted"/>
<evidence type="ECO:0000256" key="1">
    <source>
        <dbReference type="SAM" id="Phobius"/>
    </source>
</evidence>
<dbReference type="AlphaFoldDB" id="A0A381TM48"/>